<dbReference type="GO" id="GO:0005634">
    <property type="term" value="C:nucleus"/>
    <property type="evidence" value="ECO:0007669"/>
    <property type="project" value="UniProtKB-SubCell"/>
</dbReference>
<protein>
    <submittedName>
        <fullName evidence="7">MAPK regulated corepressor interacting protein 2</fullName>
    </submittedName>
</protein>
<evidence type="ECO:0000313" key="8">
    <source>
        <dbReference type="Proteomes" id="UP001174136"/>
    </source>
</evidence>
<keyword evidence="8" id="KW-1185">Reference proteome</keyword>
<evidence type="ECO:0000256" key="3">
    <source>
        <dbReference type="ARBA" id="ARBA00010821"/>
    </source>
</evidence>
<dbReference type="GO" id="GO:0010494">
    <property type="term" value="C:cytoplasmic stress granule"/>
    <property type="evidence" value="ECO:0007669"/>
    <property type="project" value="UniProtKB-SubCell"/>
</dbReference>
<dbReference type="Proteomes" id="UP001174136">
    <property type="component" value="Unassembled WGS sequence"/>
</dbReference>
<keyword evidence="5" id="KW-0539">Nucleus</keyword>
<comment type="caution">
    <text evidence="7">The sequence shown here is derived from an EMBL/GenBank/DDBJ whole genome shotgun (WGS) entry which is preliminary data.</text>
</comment>
<dbReference type="Pfam" id="PF14799">
    <property type="entry name" value="FAM195"/>
    <property type="match status" value="1"/>
</dbReference>
<evidence type="ECO:0000256" key="6">
    <source>
        <dbReference type="SAM" id="MobiDB-lite"/>
    </source>
</evidence>
<sequence length="176" mass="19870">MYTITRGPSKLATQRRTGPTQQIDNQINEFKHKQTSWSLPALPAPKIVFNRLSGKKYQQAAPVPQVDRRPEDSLTPAHEDNVTFVHGGKDDVRALSERLARVGSGNTSREQHETPSPWQEVVQQLEEGPSPGPHGVQGPILYKESDQPCPHMDNFMPIDLDEWWAQRFLANIDKLS</sequence>
<evidence type="ECO:0000256" key="2">
    <source>
        <dbReference type="ARBA" id="ARBA00004210"/>
    </source>
</evidence>
<accession>A0AA47P7S5</accession>
<keyword evidence="4" id="KW-0963">Cytoplasm</keyword>
<feature type="compositionally biased region" description="Basic and acidic residues" evidence="6">
    <location>
        <begin position="66"/>
        <end position="84"/>
    </location>
</feature>
<dbReference type="EMBL" id="JAOPHQ010001729">
    <property type="protein sequence ID" value="KAK0149617.1"/>
    <property type="molecule type" value="Genomic_DNA"/>
</dbReference>
<gene>
    <name evidence="7" type="primary">MCRIP2_0</name>
    <name evidence="7" type="ORF">N1851_009630</name>
</gene>
<feature type="region of interest" description="Disordered" evidence="6">
    <location>
        <begin position="56"/>
        <end position="84"/>
    </location>
</feature>
<evidence type="ECO:0000256" key="1">
    <source>
        <dbReference type="ARBA" id="ARBA00004123"/>
    </source>
</evidence>
<comment type="similarity">
    <text evidence="3">Belongs to the MCRIP family.</text>
</comment>
<evidence type="ECO:0000256" key="5">
    <source>
        <dbReference type="ARBA" id="ARBA00023242"/>
    </source>
</evidence>
<dbReference type="AlphaFoldDB" id="A0AA47P7S5"/>
<dbReference type="InterPro" id="IPR029428">
    <property type="entry name" value="MCRIP"/>
</dbReference>
<organism evidence="7 8">
    <name type="scientific">Merluccius polli</name>
    <name type="common">Benguela hake</name>
    <name type="synonym">Merluccius cadenati</name>
    <dbReference type="NCBI Taxonomy" id="89951"/>
    <lineage>
        <taxon>Eukaryota</taxon>
        <taxon>Metazoa</taxon>
        <taxon>Chordata</taxon>
        <taxon>Craniata</taxon>
        <taxon>Vertebrata</taxon>
        <taxon>Euteleostomi</taxon>
        <taxon>Actinopterygii</taxon>
        <taxon>Neopterygii</taxon>
        <taxon>Teleostei</taxon>
        <taxon>Neoteleostei</taxon>
        <taxon>Acanthomorphata</taxon>
        <taxon>Zeiogadaria</taxon>
        <taxon>Gadariae</taxon>
        <taxon>Gadiformes</taxon>
        <taxon>Gadoidei</taxon>
        <taxon>Merlucciidae</taxon>
        <taxon>Merluccius</taxon>
    </lineage>
</organism>
<comment type="subcellular location">
    <subcellularLocation>
        <location evidence="2">Cytoplasm</location>
        <location evidence="2">Stress granule</location>
    </subcellularLocation>
    <subcellularLocation>
        <location evidence="1">Nucleus</location>
    </subcellularLocation>
</comment>
<feature type="region of interest" description="Disordered" evidence="6">
    <location>
        <begin position="1"/>
        <end position="23"/>
    </location>
</feature>
<proteinExistence type="inferred from homology"/>
<name>A0AA47P7S5_MERPO</name>
<reference evidence="7" key="1">
    <citation type="journal article" date="2023" name="Front. Mar. Sci.">
        <title>A new Merluccius polli reference genome to investigate the effects of global change in West African waters.</title>
        <authorList>
            <person name="Mateo J.L."/>
            <person name="Blanco-Fernandez C."/>
            <person name="Garcia-Vazquez E."/>
            <person name="Machado-Schiaffino G."/>
        </authorList>
    </citation>
    <scope>NUCLEOTIDE SEQUENCE</scope>
    <source>
        <strain evidence="7">C29</strain>
        <tissue evidence="7">Fin</tissue>
    </source>
</reference>
<feature type="compositionally biased region" description="Polar residues" evidence="6">
    <location>
        <begin position="11"/>
        <end position="23"/>
    </location>
</feature>
<evidence type="ECO:0000313" key="7">
    <source>
        <dbReference type="EMBL" id="KAK0149617.1"/>
    </source>
</evidence>
<evidence type="ECO:0000256" key="4">
    <source>
        <dbReference type="ARBA" id="ARBA00022490"/>
    </source>
</evidence>